<dbReference type="PANTHER" id="PTHR11932">
    <property type="entry name" value="CULLIN"/>
    <property type="match status" value="1"/>
</dbReference>
<dbReference type="Pfam" id="PF26557">
    <property type="entry name" value="Cullin_AB"/>
    <property type="match status" value="1"/>
</dbReference>
<dbReference type="InterPro" id="IPR059120">
    <property type="entry name" value="Cullin-like_AB"/>
</dbReference>
<dbReference type="InterPro" id="IPR045093">
    <property type="entry name" value="Cullin"/>
</dbReference>
<organism evidence="5 6">
    <name type="scientific">Ensete ventricosum</name>
    <name type="common">Abyssinian banana</name>
    <name type="synonym">Musa ensete</name>
    <dbReference type="NCBI Taxonomy" id="4639"/>
    <lineage>
        <taxon>Eukaryota</taxon>
        <taxon>Viridiplantae</taxon>
        <taxon>Streptophyta</taxon>
        <taxon>Embryophyta</taxon>
        <taxon>Tracheophyta</taxon>
        <taxon>Spermatophyta</taxon>
        <taxon>Magnoliopsida</taxon>
        <taxon>Liliopsida</taxon>
        <taxon>Zingiberales</taxon>
        <taxon>Musaceae</taxon>
        <taxon>Ensete</taxon>
    </lineage>
</organism>
<evidence type="ECO:0000256" key="2">
    <source>
        <dbReference type="PROSITE-ProRule" id="PRU00330"/>
    </source>
</evidence>
<name>A0A427AS65_ENSVE</name>
<dbReference type="InterPro" id="IPR016158">
    <property type="entry name" value="Cullin_homology"/>
</dbReference>
<dbReference type="AlphaFoldDB" id="A0A427AS65"/>
<dbReference type="EMBL" id="AMZH03001526">
    <property type="protein sequence ID" value="RRT78997.1"/>
    <property type="molecule type" value="Genomic_DNA"/>
</dbReference>
<dbReference type="Pfam" id="PF00888">
    <property type="entry name" value="Cullin"/>
    <property type="match status" value="1"/>
</dbReference>
<dbReference type="SUPFAM" id="SSF75632">
    <property type="entry name" value="Cullin homology domain"/>
    <property type="match status" value="1"/>
</dbReference>
<proteinExistence type="inferred from homology"/>
<accession>A0A427AS65</accession>
<comment type="caution">
    <text evidence="5">The sequence shown here is derived from an EMBL/GenBank/DDBJ whole genome shotgun (WGS) entry which is preliminary data.</text>
</comment>
<evidence type="ECO:0000313" key="5">
    <source>
        <dbReference type="EMBL" id="RRT78997.1"/>
    </source>
</evidence>
<protein>
    <recommendedName>
        <fullName evidence="4">Cullin family profile domain-containing protein</fullName>
    </recommendedName>
</protein>
<dbReference type="Gene3D" id="1.20.1310.10">
    <property type="entry name" value="Cullin Repeats"/>
    <property type="match status" value="1"/>
</dbReference>
<reference evidence="5 6" key="1">
    <citation type="journal article" date="2014" name="Agronomy (Basel)">
        <title>A Draft Genome Sequence for Ensete ventricosum, the Drought-Tolerant Tree Against Hunger.</title>
        <authorList>
            <person name="Harrison J."/>
            <person name="Moore K.A."/>
            <person name="Paszkiewicz K."/>
            <person name="Jones T."/>
            <person name="Grant M."/>
            <person name="Ambacheew D."/>
            <person name="Muzemil S."/>
            <person name="Studholme D.J."/>
        </authorList>
    </citation>
    <scope>NUCLEOTIDE SEQUENCE [LARGE SCALE GENOMIC DNA]</scope>
</reference>
<dbReference type="GO" id="GO:0031625">
    <property type="term" value="F:ubiquitin protein ligase binding"/>
    <property type="evidence" value="ECO:0007669"/>
    <property type="project" value="InterPro"/>
</dbReference>
<dbReference type="InterPro" id="IPR001373">
    <property type="entry name" value="Cullin_N"/>
</dbReference>
<sequence>MASPAWEKADFEAGMALLKQSVTKLTNILEGLPEMPFSTMEYMLLCTYVRWLNYKVMVRWLSRFFHYLDRYFVTRKSLPPVTEAGMTCFRDLIGFGSPECYEVDFEAPMLQDTAAYYSRKASKWIIEDSCPEYMLKAEERLKQEKDRVDHYLHTSTEQKLLEIKCIEAFKKFYDSSTKNRRLTWIYSLGTCNINAKFDAKSIELTVATYQAAVLLLFNSADRLSYAEIKAQLNLTDDDVVRVLHSLSCARYKILKKTPTTDTVSPNDVFEFNSRFTDRMRRIKVKVKKKVSFLSLFD</sequence>
<gene>
    <name evidence="5" type="ORF">B296_00008753</name>
</gene>
<comment type="similarity">
    <text evidence="1 2 3">Belongs to the cullin family.</text>
</comment>
<dbReference type="PROSITE" id="PS50069">
    <property type="entry name" value="CULLIN_2"/>
    <property type="match status" value="1"/>
</dbReference>
<evidence type="ECO:0000313" key="6">
    <source>
        <dbReference type="Proteomes" id="UP000287651"/>
    </source>
</evidence>
<evidence type="ECO:0000259" key="4">
    <source>
        <dbReference type="PROSITE" id="PS50069"/>
    </source>
</evidence>
<dbReference type="InterPro" id="IPR016159">
    <property type="entry name" value="Cullin_repeat-like_dom_sf"/>
</dbReference>
<dbReference type="Gene3D" id="3.30.230.130">
    <property type="entry name" value="Cullin, Chain C, Domain 2"/>
    <property type="match status" value="1"/>
</dbReference>
<dbReference type="Proteomes" id="UP000287651">
    <property type="component" value="Unassembled WGS sequence"/>
</dbReference>
<evidence type="ECO:0000256" key="3">
    <source>
        <dbReference type="RuleBase" id="RU003829"/>
    </source>
</evidence>
<dbReference type="InterPro" id="IPR036317">
    <property type="entry name" value="Cullin_homology_sf"/>
</dbReference>
<dbReference type="SUPFAM" id="SSF74788">
    <property type="entry name" value="Cullin repeat-like"/>
    <property type="match status" value="1"/>
</dbReference>
<feature type="domain" description="Cullin family profile" evidence="4">
    <location>
        <begin position="166"/>
        <end position="247"/>
    </location>
</feature>
<evidence type="ECO:0000256" key="1">
    <source>
        <dbReference type="ARBA" id="ARBA00006019"/>
    </source>
</evidence>
<dbReference type="GO" id="GO:0006511">
    <property type="term" value="P:ubiquitin-dependent protein catabolic process"/>
    <property type="evidence" value="ECO:0007669"/>
    <property type="project" value="InterPro"/>
</dbReference>